<evidence type="ECO:0000313" key="2">
    <source>
        <dbReference type="EMBL" id="ANY78466.1"/>
    </source>
</evidence>
<organism evidence="2">
    <name type="scientific">Microvirga ossetica</name>
    <dbReference type="NCBI Taxonomy" id="1882682"/>
    <lineage>
        <taxon>Bacteria</taxon>
        <taxon>Pseudomonadati</taxon>
        <taxon>Pseudomonadota</taxon>
        <taxon>Alphaproteobacteria</taxon>
        <taxon>Hyphomicrobiales</taxon>
        <taxon>Methylobacteriaceae</taxon>
        <taxon>Microvirga</taxon>
    </lineage>
</organism>
<dbReference type="InterPro" id="IPR041657">
    <property type="entry name" value="HTH_17"/>
</dbReference>
<dbReference type="InterPro" id="IPR009061">
    <property type="entry name" value="DNA-bd_dom_put_sf"/>
</dbReference>
<proteinExistence type="predicted"/>
<accession>A0A1B2EEP8</accession>
<name>A0A1B2EEP8_9HYPH</name>
<dbReference type="EMBL" id="CP016616">
    <property type="protein sequence ID" value="ANY78466.1"/>
    <property type="molecule type" value="Genomic_DNA"/>
</dbReference>
<dbReference type="Pfam" id="PF12728">
    <property type="entry name" value="HTH_17"/>
    <property type="match status" value="1"/>
</dbReference>
<protein>
    <recommendedName>
        <fullName evidence="1">Helix-turn-helix domain-containing protein</fullName>
    </recommendedName>
</protein>
<reference evidence="2" key="1">
    <citation type="submission" date="2016-07" db="EMBL/GenBank/DDBJ databases">
        <title>Microvirga ossetica sp. nov. a new species of rhizobia isolated from root nodules of the legume species Vicia alpestris Steven originated from North Ossetia region in the Caucasus.</title>
        <authorList>
            <person name="Safronova V.I."/>
            <person name="Kuznetsova I.G."/>
            <person name="Sazanova A.L."/>
            <person name="Belimov A."/>
            <person name="Andronov E."/>
            <person name="Osledkin Y.S."/>
            <person name="Onishchuk O.P."/>
            <person name="Kurchak O.N."/>
            <person name="Shaposhnikov A.I."/>
            <person name="Willems A."/>
            <person name="Tikhonovich I.A."/>
        </authorList>
    </citation>
    <scope>NUCLEOTIDE SEQUENCE [LARGE SCALE GENOMIC DNA]</scope>
    <source>
        <strain evidence="2">V5/3M</strain>
    </source>
</reference>
<dbReference type="KEGG" id="moc:BB934_09675"/>
<dbReference type="RefSeq" id="WP_099509458.1">
    <property type="nucleotide sequence ID" value="NZ_CP016616.1"/>
</dbReference>
<sequence length="75" mass="8155">MSQTSETYFRKKLSTLEAAAYLGLGKSTLDKLRLTGGGPAYSQLGKRVVYDPSDLEAWFAQHKRSNTSQNTAAAA</sequence>
<dbReference type="SUPFAM" id="SSF46955">
    <property type="entry name" value="Putative DNA-binding domain"/>
    <property type="match status" value="1"/>
</dbReference>
<evidence type="ECO:0000259" key="1">
    <source>
        <dbReference type="Pfam" id="PF12728"/>
    </source>
</evidence>
<dbReference type="AlphaFoldDB" id="A0A1B2EEP8"/>
<dbReference type="OrthoDB" id="7068969at2"/>
<gene>
    <name evidence="2" type="ORF">BB934_09675</name>
</gene>
<feature type="domain" description="Helix-turn-helix" evidence="1">
    <location>
        <begin position="13"/>
        <end position="62"/>
    </location>
</feature>